<dbReference type="Pfam" id="PF05676">
    <property type="entry name" value="NDUF_B7"/>
    <property type="match status" value="1"/>
</dbReference>
<proteinExistence type="inferred from homology"/>
<evidence type="ECO:0000313" key="14">
    <source>
        <dbReference type="Proteomes" id="UP000439903"/>
    </source>
</evidence>
<evidence type="ECO:0000256" key="10">
    <source>
        <dbReference type="ARBA" id="ARBA00023128"/>
    </source>
</evidence>
<dbReference type="PANTHER" id="PTHR20900">
    <property type="entry name" value="NADH:UBIQUINONE OXIDOREDUCTASE B18-LIKE SUBUNIT"/>
    <property type="match status" value="1"/>
</dbReference>
<keyword evidence="7" id="KW-0679">Respiratory chain</keyword>
<sequence>MTSKDDEKPVMIATQKEMEEAHLPLEWRDFCAHLLIPLNKCRNKNNYLPWKCENERHVYEKCQYDDYLRRMRLAEKRKKEEEQKKQSNNV</sequence>
<dbReference type="InterPro" id="IPR008698">
    <property type="entry name" value="NDUB7"/>
</dbReference>
<keyword evidence="13" id="KW-0830">Ubiquinone</keyword>
<evidence type="ECO:0000256" key="5">
    <source>
        <dbReference type="ARBA" id="ARBA00018677"/>
    </source>
</evidence>
<evidence type="ECO:0000256" key="8">
    <source>
        <dbReference type="ARBA" id="ARBA00022792"/>
    </source>
</evidence>
<protein>
    <recommendedName>
        <fullName evidence="5">NADH dehydrogenase [ubiquinone] 1 beta subcomplex subunit 7</fullName>
    </recommendedName>
</protein>
<comment type="subcellular location">
    <subcellularLocation>
        <location evidence="3">Mitochondrion inner membrane</location>
        <topology evidence="3">Peripheral membrane protein</topology>
    </subcellularLocation>
    <subcellularLocation>
        <location evidence="2">Mitochondrion intermembrane space</location>
    </subcellularLocation>
</comment>
<dbReference type="PROSITE" id="PS51808">
    <property type="entry name" value="CHCH"/>
    <property type="match status" value="1"/>
</dbReference>
<evidence type="ECO:0000256" key="2">
    <source>
        <dbReference type="ARBA" id="ARBA00004569"/>
    </source>
</evidence>
<keyword evidence="10" id="KW-0496">Mitochondrion</keyword>
<comment type="caution">
    <text evidence="13">The sequence shown here is derived from an EMBL/GenBank/DDBJ whole genome shotgun (WGS) entry which is preliminary data.</text>
</comment>
<gene>
    <name evidence="13" type="ORF">F8M41_025891</name>
</gene>
<keyword evidence="8" id="KW-0999">Mitochondrion inner membrane</keyword>
<evidence type="ECO:0000256" key="1">
    <source>
        <dbReference type="ARBA" id="ARBA00003195"/>
    </source>
</evidence>
<evidence type="ECO:0000256" key="9">
    <source>
        <dbReference type="ARBA" id="ARBA00022982"/>
    </source>
</evidence>
<dbReference type="PANTHER" id="PTHR20900:SF0">
    <property type="entry name" value="NADH DEHYDROGENASE [UBIQUINONE] 1 BETA SUBCOMPLEX SUBUNIT 7"/>
    <property type="match status" value="1"/>
</dbReference>
<name>A0A8H3XHR7_GIGMA</name>
<reference evidence="13 14" key="1">
    <citation type="journal article" date="2019" name="Environ. Microbiol.">
        <title>At the nexus of three kingdoms: the genome of the mycorrhizal fungus Gigaspora margarita provides insights into plant, endobacterial and fungal interactions.</title>
        <authorList>
            <person name="Venice F."/>
            <person name="Ghignone S."/>
            <person name="Salvioli di Fossalunga A."/>
            <person name="Amselem J."/>
            <person name="Novero M."/>
            <person name="Xianan X."/>
            <person name="Sedzielewska Toro K."/>
            <person name="Morin E."/>
            <person name="Lipzen A."/>
            <person name="Grigoriev I.V."/>
            <person name="Henrissat B."/>
            <person name="Martin F.M."/>
            <person name="Bonfante P."/>
        </authorList>
    </citation>
    <scope>NUCLEOTIDE SEQUENCE [LARGE SCALE GENOMIC DNA]</scope>
    <source>
        <strain evidence="13 14">BEG34</strain>
    </source>
</reference>
<dbReference type="Proteomes" id="UP000439903">
    <property type="component" value="Unassembled WGS sequence"/>
</dbReference>
<organism evidence="13 14">
    <name type="scientific">Gigaspora margarita</name>
    <dbReference type="NCBI Taxonomy" id="4874"/>
    <lineage>
        <taxon>Eukaryota</taxon>
        <taxon>Fungi</taxon>
        <taxon>Fungi incertae sedis</taxon>
        <taxon>Mucoromycota</taxon>
        <taxon>Glomeromycotina</taxon>
        <taxon>Glomeromycetes</taxon>
        <taxon>Diversisporales</taxon>
        <taxon>Gigasporaceae</taxon>
        <taxon>Gigaspora</taxon>
    </lineage>
</organism>
<dbReference type="GO" id="GO:0005743">
    <property type="term" value="C:mitochondrial inner membrane"/>
    <property type="evidence" value="ECO:0007669"/>
    <property type="project" value="UniProtKB-SubCell"/>
</dbReference>
<keyword evidence="12" id="KW-1015">Disulfide bond</keyword>
<evidence type="ECO:0000256" key="7">
    <source>
        <dbReference type="ARBA" id="ARBA00022660"/>
    </source>
</evidence>
<evidence type="ECO:0000256" key="3">
    <source>
        <dbReference type="ARBA" id="ARBA00004637"/>
    </source>
</evidence>
<evidence type="ECO:0000256" key="4">
    <source>
        <dbReference type="ARBA" id="ARBA00008006"/>
    </source>
</evidence>
<evidence type="ECO:0000313" key="13">
    <source>
        <dbReference type="EMBL" id="KAF0468039.1"/>
    </source>
</evidence>
<comment type="similarity">
    <text evidence="4">Belongs to the complex I NDUFB7 subunit family.</text>
</comment>
<evidence type="ECO:0000256" key="12">
    <source>
        <dbReference type="ARBA" id="ARBA00023157"/>
    </source>
</evidence>
<evidence type="ECO:0000256" key="11">
    <source>
        <dbReference type="ARBA" id="ARBA00023136"/>
    </source>
</evidence>
<comment type="function">
    <text evidence="1">Accessory subunit of the mitochondrial membrane respiratory chain NADH dehydrogenase (Complex I), that is believed not to be involved in catalysis. Complex I functions in the transfer of electrons from NADH to the respiratory chain. The immediate electron acceptor for the enzyme is believed to be ubiquinone.</text>
</comment>
<keyword evidence="11" id="KW-0472">Membrane</keyword>
<keyword evidence="6" id="KW-0813">Transport</keyword>
<accession>A0A8H3XHR7</accession>
<keyword evidence="9" id="KW-0249">Electron transport</keyword>
<dbReference type="GO" id="GO:0005758">
    <property type="term" value="C:mitochondrial intermembrane space"/>
    <property type="evidence" value="ECO:0007669"/>
    <property type="project" value="UniProtKB-SubCell"/>
</dbReference>
<dbReference type="OrthoDB" id="268414at2759"/>
<dbReference type="EMBL" id="WTPW01000947">
    <property type="protein sequence ID" value="KAF0468039.1"/>
    <property type="molecule type" value="Genomic_DNA"/>
</dbReference>
<keyword evidence="14" id="KW-1185">Reference proteome</keyword>
<evidence type="ECO:0000256" key="6">
    <source>
        <dbReference type="ARBA" id="ARBA00022448"/>
    </source>
</evidence>
<dbReference type="AlphaFoldDB" id="A0A8H3XHR7"/>